<comment type="caution">
    <text evidence="1">The sequence shown here is derived from an EMBL/GenBank/DDBJ whole genome shotgun (WGS) entry which is preliminary data.</text>
</comment>
<proteinExistence type="predicted"/>
<dbReference type="OrthoDB" id="9837475at2"/>
<protein>
    <submittedName>
        <fullName evidence="1">Uncharacterized protein</fullName>
    </submittedName>
</protein>
<reference evidence="1 2" key="1">
    <citation type="journal article" date="2011" name="J. Bacteriol.">
        <title>Genome sequence of 'Pedosphaera parvula' Ellin514, an aerobic Verrucomicrobial isolate from pasture soil.</title>
        <authorList>
            <person name="Kant R."/>
            <person name="van Passel M.W."/>
            <person name="Sangwan P."/>
            <person name="Palva A."/>
            <person name="Lucas S."/>
            <person name="Copeland A."/>
            <person name="Lapidus A."/>
            <person name="Glavina Del Rio T."/>
            <person name="Dalin E."/>
            <person name="Tice H."/>
            <person name="Bruce D."/>
            <person name="Goodwin L."/>
            <person name="Pitluck S."/>
            <person name="Chertkov O."/>
            <person name="Larimer F.W."/>
            <person name="Land M.L."/>
            <person name="Hauser L."/>
            <person name="Brettin T.S."/>
            <person name="Detter J.C."/>
            <person name="Han S."/>
            <person name="de Vos W.M."/>
            <person name="Janssen P.H."/>
            <person name="Smidt H."/>
        </authorList>
    </citation>
    <scope>NUCLEOTIDE SEQUENCE [LARGE SCALE GENOMIC DNA]</scope>
    <source>
        <strain evidence="1 2">Ellin514</strain>
    </source>
</reference>
<dbReference type="AlphaFoldDB" id="B9XI02"/>
<dbReference type="InterPro" id="IPR002639">
    <property type="entry name" value="UreF"/>
</dbReference>
<dbReference type="Gene3D" id="1.10.4190.10">
    <property type="entry name" value="Urease accessory protein UreF"/>
    <property type="match status" value="1"/>
</dbReference>
<organism evidence="1 2">
    <name type="scientific">Pedosphaera parvula (strain Ellin514)</name>
    <dbReference type="NCBI Taxonomy" id="320771"/>
    <lineage>
        <taxon>Bacteria</taxon>
        <taxon>Pseudomonadati</taxon>
        <taxon>Verrucomicrobiota</taxon>
        <taxon>Pedosphaerae</taxon>
        <taxon>Pedosphaerales</taxon>
        <taxon>Pedosphaeraceae</taxon>
        <taxon>Pedosphaera</taxon>
    </lineage>
</organism>
<dbReference type="GO" id="GO:0016151">
    <property type="term" value="F:nickel cation binding"/>
    <property type="evidence" value="ECO:0007669"/>
    <property type="project" value="InterPro"/>
</dbReference>
<evidence type="ECO:0000313" key="1">
    <source>
        <dbReference type="EMBL" id="EEF60495.1"/>
    </source>
</evidence>
<dbReference type="STRING" id="320771.Cflav_PD3465"/>
<dbReference type="Pfam" id="PF01730">
    <property type="entry name" value="UreF"/>
    <property type="match status" value="1"/>
</dbReference>
<dbReference type="EMBL" id="ABOX02000016">
    <property type="protein sequence ID" value="EEF60495.1"/>
    <property type="molecule type" value="Genomic_DNA"/>
</dbReference>
<name>B9XI02_PEDPL</name>
<evidence type="ECO:0000313" key="2">
    <source>
        <dbReference type="Proteomes" id="UP000003688"/>
    </source>
</evidence>
<gene>
    <name evidence="1" type="ORF">Cflav_PD3465</name>
</gene>
<dbReference type="Proteomes" id="UP000003688">
    <property type="component" value="Unassembled WGS sequence"/>
</dbReference>
<dbReference type="RefSeq" id="WP_007415446.1">
    <property type="nucleotide sequence ID" value="NZ_ABOX02000016.1"/>
</dbReference>
<dbReference type="InterPro" id="IPR038277">
    <property type="entry name" value="UreF_sf"/>
</dbReference>
<accession>B9XI02</accession>
<keyword evidence="2" id="KW-1185">Reference proteome</keyword>
<sequence length="215" mass="24182">MSLFKKQKTAVEAIELLGDLHPLVEQLGSLDGLVTLAGASDSLQMQQISNLEELRTFLRNYHARILRPLELPYIQRAFLHASRNEIRELVTLDQQLGRESILKNFSAASKRVGRGQLQKLRPLKDQRPVQRYLVAVDEGQATGWHTLVYGLTLAVYSLPLRQGLFGYAHQTTRGFIFAAARTLKLTDEECRSLFEEVCNDLPAAVEPLLMQGLVA</sequence>